<comment type="caution">
    <text evidence="7">The sequence shown here is derived from an EMBL/GenBank/DDBJ whole genome shotgun (WGS) entry which is preliminary data.</text>
</comment>
<evidence type="ECO:0000256" key="4">
    <source>
        <dbReference type="ARBA" id="ARBA00023125"/>
    </source>
</evidence>
<evidence type="ECO:0000256" key="2">
    <source>
        <dbReference type="ARBA" id="ARBA00023015"/>
    </source>
</evidence>
<accession>A0ABR8LA39</accession>
<dbReference type="SUPFAM" id="SSF88659">
    <property type="entry name" value="Sigma3 and sigma4 domains of RNA polymerase sigma factors"/>
    <property type="match status" value="1"/>
</dbReference>
<keyword evidence="3" id="KW-0731">Sigma factor</keyword>
<proteinExistence type="inferred from homology"/>
<comment type="similarity">
    <text evidence="1">Belongs to the sigma-70 factor family. ECF subfamily.</text>
</comment>
<keyword evidence="4" id="KW-0238">DNA-binding</keyword>
<evidence type="ECO:0000313" key="8">
    <source>
        <dbReference type="Proteomes" id="UP000653231"/>
    </source>
</evidence>
<dbReference type="InterPro" id="IPR013324">
    <property type="entry name" value="RNA_pol_sigma_r3/r4-like"/>
</dbReference>
<gene>
    <name evidence="7" type="ORF">IEQ31_31980</name>
</gene>
<protein>
    <recommendedName>
        <fullName evidence="9">Sigma-70 family RNA polymerase sigma factor</fullName>
    </recommendedName>
</protein>
<reference evidence="7 8" key="1">
    <citation type="submission" date="2020-09" db="EMBL/GenBank/DDBJ databases">
        <title>Actinomycete isolated from the Camponotus japonicus Mayr.</title>
        <authorList>
            <person name="Gong X."/>
        </authorList>
    </citation>
    <scope>NUCLEOTIDE SEQUENCE [LARGE SCALE GENOMIC DNA]</scope>
    <source>
        <strain evidence="7 8">2C-HV3</strain>
    </source>
</reference>
<feature type="compositionally biased region" description="Gly residues" evidence="6">
    <location>
        <begin position="444"/>
        <end position="493"/>
    </location>
</feature>
<evidence type="ECO:0000256" key="6">
    <source>
        <dbReference type="SAM" id="MobiDB-lite"/>
    </source>
</evidence>
<dbReference type="Proteomes" id="UP000653231">
    <property type="component" value="Unassembled WGS sequence"/>
</dbReference>
<keyword evidence="2" id="KW-0805">Transcription regulation</keyword>
<dbReference type="PANTHER" id="PTHR43133:SF8">
    <property type="entry name" value="RNA POLYMERASE SIGMA FACTOR HI_1459-RELATED"/>
    <property type="match status" value="1"/>
</dbReference>
<dbReference type="InterPro" id="IPR039425">
    <property type="entry name" value="RNA_pol_sigma-70-like"/>
</dbReference>
<dbReference type="InterPro" id="IPR036388">
    <property type="entry name" value="WH-like_DNA-bd_sf"/>
</dbReference>
<dbReference type="Gene3D" id="1.10.1740.10">
    <property type="match status" value="1"/>
</dbReference>
<feature type="compositionally biased region" description="Low complexity" evidence="6">
    <location>
        <begin position="418"/>
        <end position="443"/>
    </location>
</feature>
<dbReference type="Gene3D" id="1.10.10.10">
    <property type="entry name" value="Winged helix-like DNA-binding domain superfamily/Winged helix DNA-binding domain"/>
    <property type="match status" value="1"/>
</dbReference>
<dbReference type="PANTHER" id="PTHR43133">
    <property type="entry name" value="RNA POLYMERASE ECF-TYPE SIGMA FACTO"/>
    <property type="match status" value="1"/>
</dbReference>
<feature type="compositionally biased region" description="Pro residues" evidence="6">
    <location>
        <begin position="381"/>
        <end position="400"/>
    </location>
</feature>
<feature type="compositionally biased region" description="Gly residues" evidence="6">
    <location>
        <begin position="668"/>
        <end position="689"/>
    </location>
</feature>
<evidence type="ECO:0000256" key="1">
    <source>
        <dbReference type="ARBA" id="ARBA00010641"/>
    </source>
</evidence>
<keyword evidence="8" id="KW-1185">Reference proteome</keyword>
<evidence type="ECO:0000313" key="7">
    <source>
        <dbReference type="EMBL" id="MBD3147764.1"/>
    </source>
</evidence>
<keyword evidence="5" id="KW-0804">Transcription</keyword>
<sequence length="698" mass="69409">MNDGVLVEALRARDPGALAALYDTYAGNLYRYCRTLLAGPDAAQVALRDTLIAAEALVGSLADPDRFRSWLYALARGECMRRRTPEETGSDAGPDTGPVPLATVPFPGVVAEGAEADLRLVASSAVGTLSVEDREVLELATRHGMSGQDLAAVLGAGERYAEALLDAATERLRETVTVEILARRATHDCARASAILAEFTGELTPQARAQLSRHLARCETCAHQRVRQISPAKVFGLLPQIALPETLRVRVLSSFIDPELVPYRRYVAKRIGGLNAAGFPRAGRREGRLAQAVAGAVAALAAVATIALVFAQFAGDLRERAADTIAPLRLPTAEVSAGSSGGAASPEGSSDEAAGADEADGRSPAPPVSRELAEPVVPVVPARPVPVPRPAPLPAPVPPAERPHRPVSHGKPPGPPAGGSSSQGPGASPSGPTPTPVSTSTPSGGSGTPGTPGGSGTPGWPGSGGPGSGGPGWGGHGSGWPGSGGHGPGGPGPGWSPRGGPPPAHWPGHRPPWHDHQHHSRPHREWPPTPALSHKPSGGNGGHGGPTALPPGRGGHGGRHEAQGAGGGGRTPSARGSGGTRSAGGSRGTQSTGGDGRTPSAGGDGRTPSSGGGGRARSAGDGPGPGRPGGDGSLPGVPGGIRGGSDRGTERRGTSGGPATGPVNEGSATGGSGTRGSATGGSGKPGGAFPGQTGRSTT</sequence>
<dbReference type="InterPro" id="IPR013325">
    <property type="entry name" value="RNA_pol_sigma_r2"/>
</dbReference>
<feature type="region of interest" description="Disordered" evidence="6">
    <location>
        <begin position="333"/>
        <end position="698"/>
    </location>
</feature>
<organism evidence="7 8">
    <name type="scientific">Microbispora bryophytorum subsp. camponoti</name>
    <dbReference type="NCBI Taxonomy" id="1677852"/>
    <lineage>
        <taxon>Bacteria</taxon>
        <taxon>Bacillati</taxon>
        <taxon>Actinomycetota</taxon>
        <taxon>Actinomycetes</taxon>
        <taxon>Streptosporangiales</taxon>
        <taxon>Streptosporangiaceae</taxon>
        <taxon>Microbispora</taxon>
    </lineage>
</organism>
<dbReference type="SUPFAM" id="SSF88946">
    <property type="entry name" value="Sigma2 domain of RNA polymerase sigma factors"/>
    <property type="match status" value="1"/>
</dbReference>
<dbReference type="EMBL" id="JACXRZ010000035">
    <property type="protein sequence ID" value="MBD3147764.1"/>
    <property type="molecule type" value="Genomic_DNA"/>
</dbReference>
<dbReference type="RefSeq" id="WP_191054919.1">
    <property type="nucleotide sequence ID" value="NZ_JACXRZ010000035.1"/>
</dbReference>
<evidence type="ECO:0008006" key="9">
    <source>
        <dbReference type="Google" id="ProtNLM"/>
    </source>
</evidence>
<evidence type="ECO:0000256" key="3">
    <source>
        <dbReference type="ARBA" id="ARBA00023082"/>
    </source>
</evidence>
<feature type="compositionally biased region" description="Gly residues" evidence="6">
    <location>
        <begin position="564"/>
        <end position="643"/>
    </location>
</feature>
<feature type="compositionally biased region" description="Low complexity" evidence="6">
    <location>
        <begin position="333"/>
        <end position="353"/>
    </location>
</feature>
<name>A0ABR8LA39_9ACTN</name>
<evidence type="ECO:0000256" key="5">
    <source>
        <dbReference type="ARBA" id="ARBA00023163"/>
    </source>
</evidence>
<feature type="compositionally biased region" description="Basic and acidic residues" evidence="6">
    <location>
        <begin position="644"/>
        <end position="653"/>
    </location>
</feature>